<dbReference type="PANTHER" id="PTHR45672:SF3">
    <property type="entry name" value="THIOREDOXIN DOMAIN-CONTAINING PROTEIN 5"/>
    <property type="match status" value="1"/>
</dbReference>
<keyword evidence="3" id="KW-1133">Transmembrane helix</keyword>
<evidence type="ECO:0000256" key="4">
    <source>
        <dbReference type="SAM" id="SignalP"/>
    </source>
</evidence>
<dbReference type="InterPro" id="IPR051063">
    <property type="entry name" value="PDI"/>
</dbReference>
<evidence type="ECO:0000313" key="6">
    <source>
        <dbReference type="EMBL" id="SCV05972.1"/>
    </source>
</evidence>
<dbReference type="InterPro" id="IPR036249">
    <property type="entry name" value="Thioredoxin-like_sf"/>
</dbReference>
<dbReference type="AlphaFoldDB" id="A0A1G4KNC4"/>
<dbReference type="Gene3D" id="3.40.30.10">
    <property type="entry name" value="Glutaredoxin"/>
    <property type="match status" value="2"/>
</dbReference>
<dbReference type="CDD" id="cd02961">
    <property type="entry name" value="PDI_a_family"/>
    <property type="match status" value="1"/>
</dbReference>
<dbReference type="GO" id="GO:0005783">
    <property type="term" value="C:endoplasmic reticulum"/>
    <property type="evidence" value="ECO:0007669"/>
    <property type="project" value="TreeGrafter"/>
</dbReference>
<dbReference type="PROSITE" id="PS51352">
    <property type="entry name" value="THIOREDOXIN_2"/>
    <property type="match status" value="1"/>
</dbReference>
<dbReference type="InterPro" id="IPR013766">
    <property type="entry name" value="Thioredoxin_domain"/>
</dbReference>
<proteinExistence type="inferred from homology"/>
<keyword evidence="7" id="KW-1185">Reference proteome</keyword>
<dbReference type="PANTHER" id="PTHR45672">
    <property type="entry name" value="PROTEIN DISULFIDE-ISOMERASE C17H9.14C-RELATED"/>
    <property type="match status" value="1"/>
</dbReference>
<gene>
    <name evidence="6" type="ORF">LANO_0H19240G</name>
</gene>
<sequence>MLLNALALGLIFIARFFVTSQAADNSHTGIDDDFPDPLNAAQFDTEMSKHLHVVEFYSPYCHHCKALAPIWKNAWRNFRDEGRKLNISFAQINCVESGDLCHRERITAYPAIKLYGPNGFIKDFPLAQKRNLETLTNFARQEAMNADNFDTGFLKSQSHLLKGTEFLSLLAGNAEGPHLVSFWPSKNLMTTDDSSIEFENCDDCHSFQNTWTVLSNKLISENFTINHLNCESEMKICRELGFSDLTEITNHRADRSPHVVLIVPKKKAGNLFYYEGDEHTVRDYEDFARRTTFNAQAPTVSNDVLGQLISEPFQMKKSPGSPDGSIHIVFRYEPDTVVQEDFDILEHLIKPVSNIPNAYLHKSTDDLLSFSHELFKSMYGLINYNPGEEAKLPNEEFFSMSAITQYPTFFMFKQGSTIPNIFHGYSTTEMRDFDLITEWIEQDSLPLLNELTPVTYLKLLEYHPELYHFMAIQLVNTSTEAELSRSLDYIENFRLSAFDYESIRNDYLMETVAAERKTKDEAVRAMKAKHAASADIVKKMRDEITHEKGHRVLLTFLDLSTHDWLLAQAGLQPSDRNYRNGEVLIVDKKSCSTYVERDSLGEILRADTPFAVKDTLSRLSFPSRYNSDTIERVQIQGSNRVRFSVISSISEHGFVGYVLILALIVFAVRVPKMLRKISNARKYRSRRDTTGLLGKEKSKD</sequence>
<dbReference type="SUPFAM" id="SSF52833">
    <property type="entry name" value="Thioredoxin-like"/>
    <property type="match status" value="1"/>
</dbReference>
<reference evidence="7" key="1">
    <citation type="submission" date="2016-03" db="EMBL/GenBank/DDBJ databases">
        <authorList>
            <person name="Devillers Hugo."/>
        </authorList>
    </citation>
    <scope>NUCLEOTIDE SEQUENCE [LARGE SCALE GENOMIC DNA]</scope>
</reference>
<evidence type="ECO:0000256" key="3">
    <source>
        <dbReference type="SAM" id="Phobius"/>
    </source>
</evidence>
<evidence type="ECO:0000313" key="7">
    <source>
        <dbReference type="Proteomes" id="UP000189911"/>
    </source>
</evidence>
<evidence type="ECO:0000256" key="2">
    <source>
        <dbReference type="ARBA" id="ARBA00022729"/>
    </source>
</evidence>
<dbReference type="OrthoDB" id="72053at2759"/>
<accession>A0A1G4KNC4</accession>
<evidence type="ECO:0000259" key="5">
    <source>
        <dbReference type="PROSITE" id="PS51352"/>
    </source>
</evidence>
<comment type="similarity">
    <text evidence="1">Belongs to the protein disulfide isomerase family.</text>
</comment>
<organism evidence="6 7">
    <name type="scientific">Lachancea nothofagi CBS 11611</name>
    <dbReference type="NCBI Taxonomy" id="1266666"/>
    <lineage>
        <taxon>Eukaryota</taxon>
        <taxon>Fungi</taxon>
        <taxon>Dikarya</taxon>
        <taxon>Ascomycota</taxon>
        <taxon>Saccharomycotina</taxon>
        <taxon>Saccharomycetes</taxon>
        <taxon>Saccharomycetales</taxon>
        <taxon>Saccharomycetaceae</taxon>
        <taxon>Lachancea</taxon>
    </lineage>
</organism>
<dbReference type="EMBL" id="LT598447">
    <property type="protein sequence ID" value="SCV05972.1"/>
    <property type="molecule type" value="Genomic_DNA"/>
</dbReference>
<feature type="transmembrane region" description="Helical" evidence="3">
    <location>
        <begin position="654"/>
        <end position="674"/>
    </location>
</feature>
<dbReference type="Proteomes" id="UP000189911">
    <property type="component" value="Chromosome H"/>
</dbReference>
<dbReference type="GO" id="GO:0003756">
    <property type="term" value="F:protein disulfide isomerase activity"/>
    <property type="evidence" value="ECO:0007669"/>
    <property type="project" value="TreeGrafter"/>
</dbReference>
<dbReference type="Pfam" id="PF00085">
    <property type="entry name" value="Thioredoxin"/>
    <property type="match status" value="1"/>
</dbReference>
<feature type="domain" description="Thioredoxin" evidence="5">
    <location>
        <begin position="16"/>
        <end position="144"/>
    </location>
</feature>
<dbReference type="GO" id="GO:0006457">
    <property type="term" value="P:protein folding"/>
    <property type="evidence" value="ECO:0007669"/>
    <property type="project" value="TreeGrafter"/>
</dbReference>
<feature type="signal peptide" evidence="4">
    <location>
        <begin position="1"/>
        <end position="22"/>
    </location>
</feature>
<evidence type="ECO:0000256" key="1">
    <source>
        <dbReference type="ARBA" id="ARBA00006347"/>
    </source>
</evidence>
<name>A0A1G4KNC4_9SACH</name>
<feature type="chain" id="PRO_5009236608" evidence="4">
    <location>
        <begin position="23"/>
        <end position="700"/>
    </location>
</feature>
<protein>
    <submittedName>
        <fullName evidence="6">LANO_0H19240g1_1</fullName>
    </submittedName>
</protein>
<keyword evidence="3" id="KW-0472">Membrane</keyword>
<keyword evidence="2 4" id="KW-0732">Signal</keyword>
<keyword evidence="3" id="KW-0812">Transmembrane</keyword>